<evidence type="ECO:0000256" key="5">
    <source>
        <dbReference type="ARBA" id="ARBA00022989"/>
    </source>
</evidence>
<dbReference type="EC" id="2.3.1.275" evidence="10"/>
<evidence type="ECO:0000256" key="6">
    <source>
        <dbReference type="ARBA" id="ARBA00023098"/>
    </source>
</evidence>
<evidence type="ECO:0000256" key="8">
    <source>
        <dbReference type="ARBA" id="ARBA00023209"/>
    </source>
</evidence>
<dbReference type="GO" id="GO:0005886">
    <property type="term" value="C:plasma membrane"/>
    <property type="evidence" value="ECO:0007669"/>
    <property type="project" value="UniProtKB-SubCell"/>
</dbReference>
<comment type="pathway">
    <text evidence="10">Lipid metabolism; phospholipid metabolism.</text>
</comment>
<keyword evidence="5 10" id="KW-1133">Transmembrane helix</keyword>
<gene>
    <name evidence="10" type="primary">plsY</name>
    <name evidence="11" type="ORF">N47_E44120</name>
</gene>
<protein>
    <recommendedName>
        <fullName evidence="10">Glycerol-3-phosphate acyltransferase</fullName>
    </recommendedName>
    <alternativeName>
        <fullName evidence="10">Acyl-PO4 G3P acyltransferase</fullName>
    </alternativeName>
    <alternativeName>
        <fullName evidence="10">Acyl-phosphate--glycerol-3-phosphate acyltransferase</fullName>
    </alternativeName>
    <alternativeName>
        <fullName evidence="10">G3P acyltransferase</fullName>
        <shortName evidence="10">GPAT</shortName>
        <ecNumber evidence="10">2.3.1.275</ecNumber>
    </alternativeName>
    <alternativeName>
        <fullName evidence="10">Lysophosphatidic acid synthase</fullName>
        <shortName evidence="10">LPA synthase</shortName>
    </alternativeName>
</protein>
<dbReference type="PANTHER" id="PTHR30309">
    <property type="entry name" value="INNER MEMBRANE PROTEIN YGIH"/>
    <property type="match status" value="1"/>
</dbReference>
<dbReference type="InterPro" id="IPR003811">
    <property type="entry name" value="G3P_acylTferase_PlsY"/>
</dbReference>
<keyword evidence="1 10" id="KW-1003">Cell membrane</keyword>
<name>E1YLB7_9BACT</name>
<dbReference type="AlphaFoldDB" id="E1YLB7"/>
<dbReference type="SMART" id="SM01207">
    <property type="entry name" value="G3P_acyltransf"/>
    <property type="match status" value="1"/>
</dbReference>
<organism evidence="11">
    <name type="scientific">uncultured Desulfobacterium sp</name>
    <dbReference type="NCBI Taxonomy" id="201089"/>
    <lineage>
        <taxon>Bacteria</taxon>
        <taxon>Pseudomonadati</taxon>
        <taxon>Thermodesulfobacteriota</taxon>
        <taxon>Desulfobacteria</taxon>
        <taxon>Desulfobacterales</taxon>
        <taxon>Desulfobacteriaceae</taxon>
        <taxon>Desulfobacterium</taxon>
        <taxon>environmental samples</taxon>
    </lineage>
</organism>
<keyword evidence="9 10" id="KW-1208">Phospholipid metabolism</keyword>
<keyword evidence="6 10" id="KW-0443">Lipid metabolism</keyword>
<reference evidence="11" key="1">
    <citation type="journal article" date="2011" name="Environ. Microbiol.">
        <title>Genomic insights into the metabolic potential of the polycyclic aromatic hydrocarbon degrading sulfate-reducing Deltaproteobacterium N47.</title>
        <authorList>
            <person name="Bergmann F."/>
            <person name="Selesi D."/>
            <person name="Weinmaier T."/>
            <person name="Tischler P."/>
            <person name="Rattei T."/>
            <person name="Meckenstock R.U."/>
        </authorList>
    </citation>
    <scope>NUCLEOTIDE SEQUENCE</scope>
</reference>
<dbReference type="NCBIfam" id="TIGR00023">
    <property type="entry name" value="glycerol-3-phosphate 1-O-acyltransferase PlsY"/>
    <property type="match status" value="1"/>
</dbReference>
<dbReference type="HAMAP" id="MF_01043">
    <property type="entry name" value="PlsY"/>
    <property type="match status" value="1"/>
</dbReference>
<dbReference type="PANTHER" id="PTHR30309:SF0">
    <property type="entry name" value="GLYCEROL-3-PHOSPHATE ACYLTRANSFERASE-RELATED"/>
    <property type="match status" value="1"/>
</dbReference>
<dbReference type="UniPathway" id="UPA00085"/>
<evidence type="ECO:0000256" key="7">
    <source>
        <dbReference type="ARBA" id="ARBA00023136"/>
    </source>
</evidence>
<keyword evidence="3 10" id="KW-0808">Transferase</keyword>
<evidence type="ECO:0000313" key="11">
    <source>
        <dbReference type="EMBL" id="CBX30900.1"/>
    </source>
</evidence>
<feature type="transmembrane region" description="Helical" evidence="10">
    <location>
        <begin position="90"/>
        <end position="108"/>
    </location>
</feature>
<evidence type="ECO:0000256" key="9">
    <source>
        <dbReference type="ARBA" id="ARBA00023264"/>
    </source>
</evidence>
<evidence type="ECO:0000256" key="10">
    <source>
        <dbReference type="HAMAP-Rule" id="MF_01043"/>
    </source>
</evidence>
<dbReference type="GO" id="GO:0043772">
    <property type="term" value="F:acyl-phosphate glycerol-3-phosphate acyltransferase activity"/>
    <property type="evidence" value="ECO:0007669"/>
    <property type="project" value="UniProtKB-UniRule"/>
</dbReference>
<keyword evidence="2 10" id="KW-0444">Lipid biosynthesis</keyword>
<comment type="subunit">
    <text evidence="10">Probably interacts with PlsX.</text>
</comment>
<evidence type="ECO:0000256" key="1">
    <source>
        <dbReference type="ARBA" id="ARBA00022475"/>
    </source>
</evidence>
<feature type="transmembrane region" description="Helical" evidence="10">
    <location>
        <begin position="120"/>
        <end position="147"/>
    </location>
</feature>
<dbReference type="EMBL" id="FR695877">
    <property type="protein sequence ID" value="CBX30900.1"/>
    <property type="molecule type" value="Genomic_DNA"/>
</dbReference>
<feature type="transmembrane region" description="Helical" evidence="10">
    <location>
        <begin position="6"/>
        <end position="29"/>
    </location>
</feature>
<feature type="transmembrane region" description="Helical" evidence="10">
    <location>
        <begin position="159"/>
        <end position="187"/>
    </location>
</feature>
<keyword evidence="8 10" id="KW-0594">Phospholipid biosynthesis</keyword>
<comment type="similarity">
    <text evidence="10">Belongs to the PlsY family.</text>
</comment>
<comment type="catalytic activity">
    <reaction evidence="10">
        <text>an acyl phosphate + sn-glycerol 3-phosphate = a 1-acyl-sn-glycero-3-phosphate + phosphate</text>
        <dbReference type="Rhea" id="RHEA:34075"/>
        <dbReference type="ChEBI" id="CHEBI:43474"/>
        <dbReference type="ChEBI" id="CHEBI:57597"/>
        <dbReference type="ChEBI" id="CHEBI:57970"/>
        <dbReference type="ChEBI" id="CHEBI:59918"/>
        <dbReference type="EC" id="2.3.1.275"/>
    </reaction>
</comment>
<comment type="function">
    <text evidence="10">Catalyzes the transfer of an acyl group from acyl-phosphate (acyl-PO(4)) to glycerol-3-phosphate (G3P) to form lysophosphatidic acid (LPA). This enzyme utilizes acyl-phosphate as fatty acyl donor, but not acyl-CoA or acyl-ACP.</text>
</comment>
<evidence type="ECO:0000256" key="2">
    <source>
        <dbReference type="ARBA" id="ARBA00022516"/>
    </source>
</evidence>
<keyword evidence="4 10" id="KW-0812">Transmembrane</keyword>
<evidence type="ECO:0000256" key="4">
    <source>
        <dbReference type="ARBA" id="ARBA00022692"/>
    </source>
</evidence>
<accession>E1YLB7</accession>
<dbReference type="GO" id="GO:0008654">
    <property type="term" value="P:phospholipid biosynthetic process"/>
    <property type="evidence" value="ECO:0007669"/>
    <property type="project" value="UniProtKB-UniRule"/>
</dbReference>
<evidence type="ECO:0000256" key="3">
    <source>
        <dbReference type="ARBA" id="ARBA00022679"/>
    </source>
</evidence>
<keyword evidence="7 10" id="KW-0472">Membrane</keyword>
<comment type="subcellular location">
    <subcellularLocation>
        <location evidence="10">Cell membrane</location>
        <topology evidence="10">Multi-pass membrane protein</topology>
    </subcellularLocation>
</comment>
<dbReference type="Pfam" id="PF02660">
    <property type="entry name" value="G3P_acyltransf"/>
    <property type="match status" value="1"/>
</dbReference>
<proteinExistence type="inferred from homology"/>
<sequence length="204" mass="21666">MDAFEAIKIAGLVIVAYMLGSIPFGVILANKFSSVDIRTKGSGNIGATNVMRVSGKRLGALTLAGDLLKGALPVYLACSVAKSEGSYGELYISIVIIAAFLGHLYPLYMKFKNGGKGVATAAGCFLAYSPFAFLVAVATFIFVILLYRRVSAGSLLASAVLPFAVWFEGNSLFMTGCAVIIFLFIIYRHKDNIGRLLSGTEPSI</sequence>